<dbReference type="AlphaFoldDB" id="A0A9P0H545"/>
<dbReference type="SUPFAM" id="SSF53448">
    <property type="entry name" value="Nucleotide-diphospho-sugar transferases"/>
    <property type="match status" value="1"/>
</dbReference>
<evidence type="ECO:0008006" key="3">
    <source>
        <dbReference type="Google" id="ProtNLM"/>
    </source>
</evidence>
<dbReference type="GO" id="GO:0140560">
    <property type="term" value="F:xylosyl alpha-1,3-xylosyltransferase activity"/>
    <property type="evidence" value="ECO:0007669"/>
    <property type="project" value="TreeGrafter"/>
</dbReference>
<dbReference type="InterPro" id="IPR002495">
    <property type="entry name" value="Glyco_trans_8"/>
</dbReference>
<dbReference type="PANTHER" id="PTHR46612">
    <property type="entry name" value="XYLOSIDE XYLOSYLTRANSFERASE 1"/>
    <property type="match status" value="1"/>
</dbReference>
<dbReference type="Pfam" id="PF01501">
    <property type="entry name" value="Glyco_transf_8"/>
    <property type="match status" value="1"/>
</dbReference>
<dbReference type="GO" id="GO:0005789">
    <property type="term" value="C:endoplasmic reticulum membrane"/>
    <property type="evidence" value="ECO:0007669"/>
    <property type="project" value="TreeGrafter"/>
</dbReference>
<dbReference type="InterPro" id="IPR042465">
    <property type="entry name" value="XXLT1"/>
</dbReference>
<dbReference type="EMBL" id="OV725079">
    <property type="protein sequence ID" value="CAH1395579.1"/>
    <property type="molecule type" value="Genomic_DNA"/>
</dbReference>
<dbReference type="OrthoDB" id="411524at2759"/>
<dbReference type="Proteomes" id="UP001152798">
    <property type="component" value="Chromosome 3"/>
</dbReference>
<organism evidence="1 2">
    <name type="scientific">Nezara viridula</name>
    <name type="common">Southern green stink bug</name>
    <name type="synonym">Cimex viridulus</name>
    <dbReference type="NCBI Taxonomy" id="85310"/>
    <lineage>
        <taxon>Eukaryota</taxon>
        <taxon>Metazoa</taxon>
        <taxon>Ecdysozoa</taxon>
        <taxon>Arthropoda</taxon>
        <taxon>Hexapoda</taxon>
        <taxon>Insecta</taxon>
        <taxon>Pterygota</taxon>
        <taxon>Neoptera</taxon>
        <taxon>Paraneoptera</taxon>
        <taxon>Hemiptera</taxon>
        <taxon>Heteroptera</taxon>
        <taxon>Panheteroptera</taxon>
        <taxon>Pentatomomorpha</taxon>
        <taxon>Pentatomoidea</taxon>
        <taxon>Pentatomidae</taxon>
        <taxon>Pentatominae</taxon>
        <taxon>Nezara</taxon>
    </lineage>
</organism>
<protein>
    <recommendedName>
        <fullName evidence="3">Xyloside xylosyltransferase 1</fullName>
    </recommendedName>
</protein>
<keyword evidence="2" id="KW-1185">Reference proteome</keyword>
<gene>
    <name evidence="1" type="ORF">NEZAVI_LOCUS5829</name>
</gene>
<evidence type="ECO:0000313" key="1">
    <source>
        <dbReference type="EMBL" id="CAH1395579.1"/>
    </source>
</evidence>
<name>A0A9P0H545_NEZVI</name>
<evidence type="ECO:0000313" key="2">
    <source>
        <dbReference type="Proteomes" id="UP001152798"/>
    </source>
</evidence>
<dbReference type="InterPro" id="IPR029044">
    <property type="entry name" value="Nucleotide-diphossugar_trans"/>
</dbReference>
<sequence>MRLYYKTLSILVCSVLFLICIYSLVIELQRNYSDGSSFPKEHLSIHNNEEYNVWCIFTKVRTHKVIKERFNRMLFSLLNTTSSVITLNLITDSSSRIVAKDIILNLKNSTGKDLKVSFHDVNVITNKIGNVVYLMRKYFSSQPGAYYSDPLFFVSLVLHKIAFTQHKVILIDVDTLIKVDIVELFNEFSKFSNESIIGIAPELSPVYHHILYRYRQQHKNTKLGVAHSEGGFPGVNSGVLALDLDRLRSSKLFEELLTEKSLDRLTKKYFFKGHLGDQDFYTLIGLEHLELLHLLDCGWNRQLCTWWSKHGYSETFHKFFSCPSPIKIYHGNCNTDILS</sequence>
<dbReference type="Gene3D" id="3.90.550.10">
    <property type="entry name" value="Spore Coat Polysaccharide Biosynthesis Protein SpsA, Chain A"/>
    <property type="match status" value="1"/>
</dbReference>
<accession>A0A9P0H545</accession>
<dbReference type="PANTHER" id="PTHR46612:SF1">
    <property type="entry name" value="XYLOSIDE XYLOSYLTRANSFERASE 1"/>
    <property type="match status" value="1"/>
</dbReference>
<reference evidence="1" key="1">
    <citation type="submission" date="2022-01" db="EMBL/GenBank/DDBJ databases">
        <authorList>
            <person name="King R."/>
        </authorList>
    </citation>
    <scope>NUCLEOTIDE SEQUENCE</scope>
</reference>
<dbReference type="GO" id="GO:0016266">
    <property type="term" value="P:protein O-linked glycosylation via N-acetyl-galactosamine"/>
    <property type="evidence" value="ECO:0007669"/>
    <property type="project" value="TreeGrafter"/>
</dbReference>
<proteinExistence type="predicted"/>